<name>A0A142EC88_LISMN</name>
<reference evidence="5 6" key="3">
    <citation type="submission" date="2018-04" db="EMBL/GenBank/DDBJ databases">
        <title>Genome Analysis of a Prevalent Clone of Listeria monocytogenes Sequence Type 87 in China.</title>
        <authorList>
            <person name="Wang Y."/>
        </authorList>
    </citation>
    <scope>NUCLEOTIDE SEQUENCE [LARGE SCALE GENOMIC DNA]</scope>
    <source>
        <strain evidence="5 6">ICDC_LM1523</strain>
    </source>
</reference>
<accession>A0A142EC88</accession>
<dbReference type="Proteomes" id="UP000460224">
    <property type="component" value="Unassembled WGS sequence"/>
</dbReference>
<dbReference type="Proteomes" id="UP000840567">
    <property type="component" value="Unassembled WGS sequence"/>
</dbReference>
<geneLocation type="plasmid" evidence="2">
    <name>pLmA144</name>
</geneLocation>
<reference evidence="4" key="5">
    <citation type="submission" date="2019-10" db="EMBL/GenBank/DDBJ databases">
        <authorList>
            <consortium name="NCBI Pathogen Detection Project"/>
        </authorList>
    </citation>
    <scope>NUCLEOTIDE SEQUENCE</scope>
    <source>
        <strain evidence="4">Sam_F526FDD3-C0F7-43DB-B204-E231FEF9C926</strain>
    </source>
</reference>
<dbReference type="PATRIC" id="fig|1639.1340.peg.2961"/>
<reference evidence="2" key="1">
    <citation type="submission" date="2016-01" db="EMBL/GenBank/DDBJ databases">
        <title>Whole Genome Sequence of Listeria monocytogenes Serovar 1/2a Strain IZSAM_Lm_15_17439_A144 responsible of a human outbreak in 2008.</title>
        <authorList>
            <person name="Orsini M."/>
            <person name="Ordinelli A."/>
            <person name="Cornacchia A."/>
            <person name="Acciari V."/>
            <person name="Centorame P."/>
            <person name="Torresi M."/>
            <person name="Pompei A."/>
            <person name="Camma C."/>
            <person name="Gattuso A."/>
            <person name="Gianfranceschi M."/>
            <person name="Pomilio F."/>
        </authorList>
    </citation>
    <scope>NUCLEOTIDE SEQUENCE</scope>
    <source>
        <strain evidence="2">IZSAM_Lm_15_17439_A144</strain>
        <plasmid evidence="2">pLmA144</plasmid>
    </source>
</reference>
<reference evidence="3 7" key="4">
    <citation type="submission" date="2019-04" db="EMBL/GenBank/DDBJ databases">
        <authorList>
            <person name="Ashton P.M."/>
            <person name="Dallman T."/>
            <person name="Nair S."/>
            <person name="De Pinna E."/>
            <person name="Peters T."/>
            <person name="Grant K."/>
        </authorList>
    </citation>
    <scope>NUCLEOTIDE SEQUENCE [LARGE SCALE GENOMIC DNA]</scope>
    <source>
        <strain evidence="3 7">406731</strain>
    </source>
</reference>
<dbReference type="EMBL" id="AABEVT010000010">
    <property type="protein sequence ID" value="EAH0253575.1"/>
    <property type="molecule type" value="Genomic_DNA"/>
</dbReference>
<dbReference type="EMBL" id="DAAEQL010000010">
    <property type="protein sequence ID" value="HAA8491605.1"/>
    <property type="molecule type" value="Genomic_DNA"/>
</dbReference>
<evidence type="ECO:0000313" key="7">
    <source>
        <dbReference type="Proteomes" id="UP000566597"/>
    </source>
</evidence>
<keyword evidence="1" id="KW-0812">Transmembrane</keyword>
<dbReference type="EMBL" id="KU513859">
    <property type="protein sequence ID" value="AMQ45776.1"/>
    <property type="molecule type" value="Genomic_DNA"/>
</dbReference>
<reference evidence="4 8" key="2">
    <citation type="journal article" date="2018" name="Genome Biol.">
        <title>SKESA: strategic k-mer extension for scrupulous assemblies.</title>
        <authorList>
            <person name="Souvorov A."/>
            <person name="Agarwala R."/>
            <person name="Lipman D.J."/>
        </authorList>
    </citation>
    <scope>NUCLEOTIDE SEQUENCE [LARGE SCALE GENOMIC DNA]</scope>
    <source>
        <strain evidence="4">Sam_F526FDD3-C0F7-43DB-B204-E231FEF9C926</strain>
    </source>
</reference>
<feature type="transmembrane region" description="Helical" evidence="1">
    <location>
        <begin position="55"/>
        <end position="84"/>
    </location>
</feature>
<evidence type="ECO:0000313" key="4">
    <source>
        <dbReference type="EMBL" id="HAA8491605.1"/>
    </source>
</evidence>
<evidence type="ECO:0000313" key="2">
    <source>
        <dbReference type="EMBL" id="AMQ45776.1"/>
    </source>
</evidence>
<organism evidence="2">
    <name type="scientific">Listeria monocytogenes</name>
    <dbReference type="NCBI Taxonomy" id="1639"/>
    <lineage>
        <taxon>Bacteria</taxon>
        <taxon>Bacillati</taxon>
        <taxon>Bacillota</taxon>
        <taxon>Bacilli</taxon>
        <taxon>Bacillales</taxon>
        <taxon>Listeriaceae</taxon>
        <taxon>Listeria</taxon>
    </lineage>
</organism>
<evidence type="ECO:0000256" key="1">
    <source>
        <dbReference type="SAM" id="Phobius"/>
    </source>
</evidence>
<evidence type="ECO:0000313" key="8">
    <source>
        <dbReference type="Proteomes" id="UP000840567"/>
    </source>
</evidence>
<gene>
    <name evidence="3" type="ORF">D4U23_14375</name>
    <name evidence="5" type="ORF">DCK61_15260</name>
    <name evidence="4" type="ORF">GHO09_13925</name>
    <name evidence="2" type="ORF">pA144_0031</name>
</gene>
<protein>
    <recommendedName>
        <fullName evidence="9">Type II secretion system protein GspF domain-containing protein</fullName>
    </recommendedName>
</protein>
<feature type="transmembrane region" description="Helical" evidence="1">
    <location>
        <begin position="226"/>
        <end position="250"/>
    </location>
</feature>
<sequence>MVQRVVLEVKQRPIWLQKFYHAIAEINLYTMVQKMGYGEEEFFLFQRKRIVKSSFMMLAAIPLALTISKWLFLLAPVLFIYNWWSDYQKEKREFHHFIFLKNLDFAKFMRLVVPYLMQNNTSLYGVFNRMIKRLDEGEVKQLLRQLMIDMTNNPGTDEPFRTFAESAGDSEEAITFMVTLYDYSEYAKDDSVLKDLSELASNEILRGSDEIITIKSKRFAFFPTKLNMLSTLLLMGYMGSVAYGLITMMLHMNTGGL</sequence>
<dbReference type="Proteomes" id="UP000566597">
    <property type="component" value="Unassembled WGS sequence"/>
</dbReference>
<keyword evidence="1" id="KW-0472">Membrane</keyword>
<keyword evidence="2" id="KW-0614">Plasmid</keyword>
<evidence type="ECO:0000313" key="3">
    <source>
        <dbReference type="EMBL" id="EAH0253575.1"/>
    </source>
</evidence>
<evidence type="ECO:0000313" key="6">
    <source>
        <dbReference type="Proteomes" id="UP000460224"/>
    </source>
</evidence>
<dbReference type="RefSeq" id="WP_012952152.1">
    <property type="nucleotide sequence ID" value="NZ_BAAFVF010000014.1"/>
</dbReference>
<evidence type="ECO:0000313" key="5">
    <source>
        <dbReference type="EMBL" id="KAA9446558.1"/>
    </source>
</evidence>
<keyword evidence="1" id="KW-1133">Transmembrane helix</keyword>
<dbReference type="EMBL" id="QDAY01000008">
    <property type="protein sequence ID" value="KAA9446558.1"/>
    <property type="molecule type" value="Genomic_DNA"/>
</dbReference>
<evidence type="ECO:0008006" key="9">
    <source>
        <dbReference type="Google" id="ProtNLM"/>
    </source>
</evidence>
<proteinExistence type="predicted"/>
<dbReference type="AlphaFoldDB" id="A0A142EC88"/>